<evidence type="ECO:0000256" key="8">
    <source>
        <dbReference type="ARBA" id="ARBA00023136"/>
    </source>
</evidence>
<dbReference type="FunCoup" id="A7RYU9">
    <property type="interactions" value="652"/>
</dbReference>
<dbReference type="HOGENOM" id="CLU_045310_1_0_1"/>
<dbReference type="eggNOG" id="KOG3922">
    <property type="taxonomic scope" value="Eukaryota"/>
</dbReference>
<name>A7RYU9_NEMVE</name>
<dbReference type="InterPro" id="IPR027417">
    <property type="entry name" value="P-loop_NTPase"/>
</dbReference>
<gene>
    <name evidence="11" type="ORF">NEMVEDRAFT_v1g98166</name>
</gene>
<protein>
    <submittedName>
        <fullName evidence="11">Uncharacterized protein</fullName>
    </submittedName>
</protein>
<dbReference type="InParanoid" id="A7RYU9"/>
<keyword evidence="3" id="KW-0808">Transferase</keyword>
<evidence type="ECO:0000256" key="6">
    <source>
        <dbReference type="ARBA" id="ARBA00022989"/>
    </source>
</evidence>
<dbReference type="Gene3D" id="3.40.50.300">
    <property type="entry name" value="P-loop containing nucleotide triphosphate hydrolases"/>
    <property type="match status" value="1"/>
</dbReference>
<comment type="subcellular location">
    <subcellularLocation>
        <location evidence="1">Golgi apparatus membrane</location>
        <topology evidence="1">Single-pass type II membrane protein</topology>
    </subcellularLocation>
</comment>
<evidence type="ECO:0000313" key="11">
    <source>
        <dbReference type="EMBL" id="EDO43385.1"/>
    </source>
</evidence>
<dbReference type="GO" id="GO:0015012">
    <property type="term" value="P:heparan sulfate proteoglycan biosynthetic process"/>
    <property type="evidence" value="ECO:0000318"/>
    <property type="project" value="GO_Central"/>
</dbReference>
<keyword evidence="12" id="KW-1185">Reference proteome</keyword>
<evidence type="ECO:0000256" key="1">
    <source>
        <dbReference type="ARBA" id="ARBA00004323"/>
    </source>
</evidence>
<keyword evidence="6" id="KW-1133">Transmembrane helix</keyword>
<evidence type="ECO:0000256" key="10">
    <source>
        <dbReference type="ARBA" id="ARBA00023180"/>
    </source>
</evidence>
<comment type="similarity">
    <text evidence="2">Belongs to the sulfotransferase 3 family.</text>
</comment>
<dbReference type="GO" id="GO:0000139">
    <property type="term" value="C:Golgi membrane"/>
    <property type="evidence" value="ECO:0007669"/>
    <property type="project" value="UniProtKB-SubCell"/>
</dbReference>
<organism evidence="11 12">
    <name type="scientific">Nematostella vectensis</name>
    <name type="common">Starlet sea anemone</name>
    <dbReference type="NCBI Taxonomy" id="45351"/>
    <lineage>
        <taxon>Eukaryota</taxon>
        <taxon>Metazoa</taxon>
        <taxon>Cnidaria</taxon>
        <taxon>Anthozoa</taxon>
        <taxon>Hexacorallia</taxon>
        <taxon>Actiniaria</taxon>
        <taxon>Edwardsiidae</taxon>
        <taxon>Nematostella</taxon>
    </lineage>
</organism>
<reference evidence="11 12" key="1">
    <citation type="journal article" date="2007" name="Science">
        <title>Sea anemone genome reveals ancestral eumetazoan gene repertoire and genomic organization.</title>
        <authorList>
            <person name="Putnam N.H."/>
            <person name="Srivastava M."/>
            <person name="Hellsten U."/>
            <person name="Dirks B."/>
            <person name="Chapman J."/>
            <person name="Salamov A."/>
            <person name="Terry A."/>
            <person name="Shapiro H."/>
            <person name="Lindquist E."/>
            <person name="Kapitonov V.V."/>
            <person name="Jurka J."/>
            <person name="Genikhovich G."/>
            <person name="Grigoriev I.V."/>
            <person name="Lucas S.M."/>
            <person name="Steele R.E."/>
            <person name="Finnerty J.R."/>
            <person name="Technau U."/>
            <person name="Martindale M.Q."/>
            <person name="Rokhsar D.S."/>
        </authorList>
    </citation>
    <scope>NUCLEOTIDE SEQUENCE [LARGE SCALE GENOMIC DNA]</scope>
    <source>
        <strain evidence="12">CH2 X CH6</strain>
    </source>
</reference>
<dbReference type="PANTHER" id="PTHR12129">
    <property type="entry name" value="HEPARAN SULFATE 2-O-SULFOTRANSFERASE"/>
    <property type="match status" value="1"/>
</dbReference>
<evidence type="ECO:0000313" key="12">
    <source>
        <dbReference type="Proteomes" id="UP000001593"/>
    </source>
</evidence>
<keyword evidence="10" id="KW-0325">Glycoprotein</keyword>
<dbReference type="STRING" id="45351.A7RYU9"/>
<evidence type="ECO:0000256" key="3">
    <source>
        <dbReference type="ARBA" id="ARBA00022679"/>
    </source>
</evidence>
<dbReference type="FunFam" id="3.40.50.300:FF:001418">
    <property type="entry name" value="Heparan sulfate 2-o-sulfotransferase"/>
    <property type="match status" value="1"/>
</dbReference>
<keyword evidence="8" id="KW-0472">Membrane</keyword>
<dbReference type="PhylomeDB" id="A7RYU9"/>
<evidence type="ECO:0000256" key="9">
    <source>
        <dbReference type="ARBA" id="ARBA00023157"/>
    </source>
</evidence>
<accession>A7RYU9</accession>
<dbReference type="AlphaFoldDB" id="A7RYU9"/>
<dbReference type="PANTHER" id="PTHR12129:SF17">
    <property type="entry name" value="HEPARAN SULFATE 2-O-SULFOTRANSFERASE 1"/>
    <property type="match status" value="1"/>
</dbReference>
<feature type="non-terminal residue" evidence="11">
    <location>
        <position position="1"/>
    </location>
</feature>
<evidence type="ECO:0000256" key="5">
    <source>
        <dbReference type="ARBA" id="ARBA00022968"/>
    </source>
</evidence>
<dbReference type="InterPro" id="IPR007734">
    <property type="entry name" value="Heparan_SO4_2-O-STrfase"/>
</dbReference>
<dbReference type="OMA" id="MALWRMM"/>
<dbReference type="SUPFAM" id="SSF52540">
    <property type="entry name" value="P-loop containing nucleoside triphosphate hydrolases"/>
    <property type="match status" value="1"/>
</dbReference>
<dbReference type="Proteomes" id="UP000001593">
    <property type="component" value="Unassembled WGS sequence"/>
</dbReference>
<evidence type="ECO:0000256" key="2">
    <source>
        <dbReference type="ARBA" id="ARBA00010569"/>
    </source>
</evidence>
<keyword evidence="7" id="KW-0333">Golgi apparatus</keyword>
<dbReference type="GO" id="GO:0004394">
    <property type="term" value="F:heparan sulfate 2-sulfotransferase activity"/>
    <property type="evidence" value="ECO:0000318"/>
    <property type="project" value="GO_Central"/>
</dbReference>
<proteinExistence type="inferred from homology"/>
<evidence type="ECO:0000256" key="4">
    <source>
        <dbReference type="ARBA" id="ARBA00022692"/>
    </source>
</evidence>
<evidence type="ECO:0000256" key="7">
    <source>
        <dbReference type="ARBA" id="ARBA00023034"/>
    </source>
</evidence>
<sequence length="276" mass="32625">DNTVIIYNRVPKTASTSFMGVVYDLSEQNNYHTIHLNVTKNSHVMSVTDQLRFAHNITQWSERLPAFYHGHVQYIEFQSLGVTKPVIYINVIRKPLDRLVSYYYFLRFGDTFRPHKRRSRQGNKEVWGGLIELLEYIIKQLNFFFPCRSPGNKWALEQAKRHLVEKYLLVGLTEQLEDFITILETALPRFFKGATNRFQTGNKSHLRKTASKQPLQQQTLDFFYKNKIWKMENEFYEFARKVFNGVKKKTLIVNQDGSVTSSVEFFYEKIRPRSTT</sequence>
<keyword evidence="9" id="KW-1015">Disulfide bond</keyword>
<dbReference type="Pfam" id="PF03567">
    <property type="entry name" value="Sulfotransfer_2"/>
    <property type="match status" value="1"/>
</dbReference>
<keyword evidence="4" id="KW-0812">Transmembrane</keyword>
<dbReference type="EMBL" id="DS469554">
    <property type="protein sequence ID" value="EDO43385.1"/>
    <property type="molecule type" value="Genomic_DNA"/>
</dbReference>
<dbReference type="InterPro" id="IPR005331">
    <property type="entry name" value="Sulfotransferase"/>
</dbReference>
<keyword evidence="5" id="KW-0735">Signal-anchor</keyword>